<comment type="caution">
    <text evidence="1">The sequence shown here is derived from an EMBL/GenBank/DDBJ whole genome shotgun (WGS) entry which is preliminary data.</text>
</comment>
<sequence length="95" mass="10862">MNGGLFSRQSNKRLTWRSKLRHVTMEDFCASGEDDASNRSKSLPFSPIPSQNRYTGCNNTGICLSYPNHCHFLTMNSDFRPKLIAEEMDDLIGFR</sequence>
<keyword evidence="2" id="KW-1185">Reference proteome</keyword>
<evidence type="ECO:0000313" key="1">
    <source>
        <dbReference type="EMBL" id="CAH1443470.1"/>
    </source>
</evidence>
<organism evidence="1 2">
    <name type="scientific">Lactuca virosa</name>
    <dbReference type="NCBI Taxonomy" id="75947"/>
    <lineage>
        <taxon>Eukaryota</taxon>
        <taxon>Viridiplantae</taxon>
        <taxon>Streptophyta</taxon>
        <taxon>Embryophyta</taxon>
        <taxon>Tracheophyta</taxon>
        <taxon>Spermatophyta</taxon>
        <taxon>Magnoliopsida</taxon>
        <taxon>eudicotyledons</taxon>
        <taxon>Gunneridae</taxon>
        <taxon>Pentapetalae</taxon>
        <taxon>asterids</taxon>
        <taxon>campanulids</taxon>
        <taxon>Asterales</taxon>
        <taxon>Asteraceae</taxon>
        <taxon>Cichorioideae</taxon>
        <taxon>Cichorieae</taxon>
        <taxon>Lactucinae</taxon>
        <taxon>Lactuca</taxon>
    </lineage>
</organism>
<reference evidence="1 2" key="1">
    <citation type="submission" date="2022-01" db="EMBL/GenBank/DDBJ databases">
        <authorList>
            <person name="Xiong W."/>
            <person name="Schranz E."/>
        </authorList>
    </citation>
    <scope>NUCLEOTIDE SEQUENCE [LARGE SCALE GENOMIC DNA]</scope>
</reference>
<dbReference type="AlphaFoldDB" id="A0AAU9NZX3"/>
<dbReference type="Proteomes" id="UP001157418">
    <property type="component" value="Unassembled WGS sequence"/>
</dbReference>
<proteinExistence type="predicted"/>
<accession>A0AAU9NZX3</accession>
<dbReference type="EMBL" id="CAKMRJ010005451">
    <property type="protein sequence ID" value="CAH1443470.1"/>
    <property type="molecule type" value="Genomic_DNA"/>
</dbReference>
<protein>
    <submittedName>
        <fullName evidence="1">Uncharacterized protein</fullName>
    </submittedName>
</protein>
<gene>
    <name evidence="1" type="ORF">LVIROSA_LOCUS29378</name>
</gene>
<name>A0AAU9NZX3_9ASTR</name>
<evidence type="ECO:0000313" key="2">
    <source>
        <dbReference type="Proteomes" id="UP001157418"/>
    </source>
</evidence>